<dbReference type="InterPro" id="IPR036249">
    <property type="entry name" value="Thioredoxin-like_sf"/>
</dbReference>
<dbReference type="InterPro" id="IPR010987">
    <property type="entry name" value="Glutathione-S-Trfase_C-like"/>
</dbReference>
<dbReference type="SUPFAM" id="SSF52833">
    <property type="entry name" value="Thioredoxin-like"/>
    <property type="match status" value="1"/>
</dbReference>
<dbReference type="Gene3D" id="1.20.1050.10">
    <property type="match status" value="1"/>
</dbReference>
<sequence length="227" mass="25509">MITLHGFASSNYYNIVKYVLLYKSIPFQERLIYSGGEDWLAISPVGKIPALTTEDGQHFSETTVICDYLEETYPDAPLYPADPAAKAGIRQIMKVAELYLELPSRRLIAYAFSGKPAPQKALDDARHVTNRGLTAMKRLCAFSPYIAGADMTLADVYVHYVNSVVNSIGSRQLDWDILAEVPGMREWNRGMRESQIARTIEADRKADEPDFHAYIRDFLAKNAVPGR</sequence>
<dbReference type="InterPro" id="IPR036282">
    <property type="entry name" value="Glutathione-S-Trfase_C_sf"/>
</dbReference>
<dbReference type="CDD" id="cd00570">
    <property type="entry name" value="GST_N_family"/>
    <property type="match status" value="1"/>
</dbReference>
<dbReference type="EMBL" id="SHNP01000004">
    <property type="protein sequence ID" value="MCX2974218.1"/>
    <property type="molecule type" value="Genomic_DNA"/>
</dbReference>
<dbReference type="Pfam" id="PF13417">
    <property type="entry name" value="GST_N_3"/>
    <property type="match status" value="1"/>
</dbReference>
<dbReference type="PROSITE" id="PS50404">
    <property type="entry name" value="GST_NTER"/>
    <property type="match status" value="1"/>
</dbReference>
<feature type="domain" description="GST N-terminal" evidence="1">
    <location>
        <begin position="1"/>
        <end position="77"/>
    </location>
</feature>
<organism evidence="3 4">
    <name type="scientific">Candidatus Seongchinamella marina</name>
    <dbReference type="NCBI Taxonomy" id="2518990"/>
    <lineage>
        <taxon>Bacteria</taxon>
        <taxon>Pseudomonadati</taxon>
        <taxon>Pseudomonadota</taxon>
        <taxon>Gammaproteobacteria</taxon>
        <taxon>Cellvibrionales</taxon>
        <taxon>Halieaceae</taxon>
        <taxon>Seongchinamella</taxon>
    </lineage>
</organism>
<dbReference type="RefSeq" id="WP_279253018.1">
    <property type="nucleotide sequence ID" value="NZ_SHNP01000004.1"/>
</dbReference>
<protein>
    <submittedName>
        <fullName evidence="3">Glutathione S-transferase family protein</fullName>
    </submittedName>
</protein>
<proteinExistence type="predicted"/>
<keyword evidence="4" id="KW-1185">Reference proteome</keyword>
<evidence type="ECO:0000259" key="2">
    <source>
        <dbReference type="PROSITE" id="PS50405"/>
    </source>
</evidence>
<name>A0ABT3SW37_9GAMM</name>
<dbReference type="InterPro" id="IPR004045">
    <property type="entry name" value="Glutathione_S-Trfase_N"/>
</dbReference>
<evidence type="ECO:0000259" key="1">
    <source>
        <dbReference type="PROSITE" id="PS50404"/>
    </source>
</evidence>
<dbReference type="PANTHER" id="PTHR42673:SF4">
    <property type="entry name" value="MALEYLACETOACETATE ISOMERASE"/>
    <property type="match status" value="1"/>
</dbReference>
<reference evidence="3" key="1">
    <citation type="submission" date="2019-02" db="EMBL/GenBank/DDBJ databases">
        <authorList>
            <person name="Li S.-H."/>
        </authorList>
    </citation>
    <scope>NUCLEOTIDE SEQUENCE</scope>
    <source>
        <strain evidence="3">IMCC8485</strain>
    </source>
</reference>
<evidence type="ECO:0000313" key="4">
    <source>
        <dbReference type="Proteomes" id="UP001143307"/>
    </source>
</evidence>
<dbReference type="PROSITE" id="PS50405">
    <property type="entry name" value="GST_CTER"/>
    <property type="match status" value="1"/>
</dbReference>
<gene>
    <name evidence="3" type="ORF">EYC87_11550</name>
</gene>
<accession>A0ABT3SW37</accession>
<dbReference type="Gene3D" id="3.40.30.10">
    <property type="entry name" value="Glutaredoxin"/>
    <property type="match status" value="1"/>
</dbReference>
<dbReference type="PANTHER" id="PTHR42673">
    <property type="entry name" value="MALEYLACETOACETATE ISOMERASE"/>
    <property type="match status" value="1"/>
</dbReference>
<dbReference type="Proteomes" id="UP001143307">
    <property type="component" value="Unassembled WGS sequence"/>
</dbReference>
<feature type="domain" description="GST C-terminal" evidence="2">
    <location>
        <begin position="82"/>
        <end position="211"/>
    </location>
</feature>
<evidence type="ECO:0000313" key="3">
    <source>
        <dbReference type="EMBL" id="MCX2974218.1"/>
    </source>
</evidence>
<comment type="caution">
    <text evidence="3">The sequence shown here is derived from an EMBL/GenBank/DDBJ whole genome shotgun (WGS) entry which is preliminary data.</text>
</comment>
<dbReference type="InterPro" id="IPR040079">
    <property type="entry name" value="Glutathione_S-Trfase"/>
</dbReference>
<dbReference type="SFLD" id="SFLDS00019">
    <property type="entry name" value="Glutathione_Transferase_(cytos"/>
    <property type="match status" value="1"/>
</dbReference>
<dbReference type="SUPFAM" id="SSF47616">
    <property type="entry name" value="GST C-terminal domain-like"/>
    <property type="match status" value="1"/>
</dbReference>